<accession>A0ABM8R438</accession>
<protein>
    <recommendedName>
        <fullName evidence="3">Transposase</fullName>
    </recommendedName>
</protein>
<dbReference type="EMBL" id="CAJNBJ010000002">
    <property type="protein sequence ID" value="CAE6731874.1"/>
    <property type="molecule type" value="Genomic_DNA"/>
</dbReference>
<evidence type="ECO:0008006" key="3">
    <source>
        <dbReference type="Google" id="ProtNLM"/>
    </source>
</evidence>
<name>A0ABM8R438_9BACT</name>
<dbReference type="Proteomes" id="UP000675880">
    <property type="component" value="Unassembled WGS sequence"/>
</dbReference>
<keyword evidence="2" id="KW-1185">Reference proteome</keyword>
<comment type="caution">
    <text evidence="1">The sequence shown here is derived from an EMBL/GenBank/DDBJ whole genome shotgun (WGS) entry which is preliminary data.</text>
</comment>
<proteinExistence type="predicted"/>
<gene>
    <name evidence="1" type="ORF">NSPZN2_100399</name>
</gene>
<sequence length="40" mass="4564">MREFVGVHRFFTGYEISCQHATTIRILRLVVAAVSRAKSI</sequence>
<evidence type="ECO:0000313" key="2">
    <source>
        <dbReference type="Proteomes" id="UP000675880"/>
    </source>
</evidence>
<evidence type="ECO:0000313" key="1">
    <source>
        <dbReference type="EMBL" id="CAE6731874.1"/>
    </source>
</evidence>
<reference evidence="1 2" key="1">
    <citation type="submission" date="2021-02" db="EMBL/GenBank/DDBJ databases">
        <authorList>
            <person name="Han P."/>
        </authorList>
    </citation>
    <scope>NUCLEOTIDE SEQUENCE [LARGE SCALE GENOMIC DNA]</scope>
    <source>
        <strain evidence="1">Candidatus Nitrospira sp. ZN2</strain>
    </source>
</reference>
<organism evidence="1 2">
    <name type="scientific">Nitrospira defluvii</name>
    <dbReference type="NCBI Taxonomy" id="330214"/>
    <lineage>
        <taxon>Bacteria</taxon>
        <taxon>Pseudomonadati</taxon>
        <taxon>Nitrospirota</taxon>
        <taxon>Nitrospiria</taxon>
        <taxon>Nitrospirales</taxon>
        <taxon>Nitrospiraceae</taxon>
        <taxon>Nitrospira</taxon>
    </lineage>
</organism>